<evidence type="ECO:0000313" key="2">
    <source>
        <dbReference type="Proteomes" id="UP000323426"/>
    </source>
</evidence>
<dbReference type="Proteomes" id="UP000323426">
    <property type="component" value="Unassembled WGS sequence"/>
</dbReference>
<reference evidence="1 2" key="1">
    <citation type="submission" date="2019-09" db="EMBL/GenBank/DDBJ databases">
        <title>Genome sequence and assembly of Adhaeribacter sp.</title>
        <authorList>
            <person name="Chhetri G."/>
        </authorList>
    </citation>
    <scope>NUCLEOTIDE SEQUENCE [LARGE SCALE GENOMIC DNA]</scope>
    <source>
        <strain evidence="1 2">DK36</strain>
    </source>
</reference>
<keyword evidence="2" id="KW-1185">Reference proteome</keyword>
<evidence type="ECO:0000313" key="1">
    <source>
        <dbReference type="EMBL" id="KAA5549114.1"/>
    </source>
</evidence>
<organism evidence="1 2">
    <name type="scientific">Adhaeribacter rhizoryzae</name>
    <dbReference type="NCBI Taxonomy" id="2607907"/>
    <lineage>
        <taxon>Bacteria</taxon>
        <taxon>Pseudomonadati</taxon>
        <taxon>Bacteroidota</taxon>
        <taxon>Cytophagia</taxon>
        <taxon>Cytophagales</taxon>
        <taxon>Hymenobacteraceae</taxon>
        <taxon>Adhaeribacter</taxon>
    </lineage>
</organism>
<protein>
    <submittedName>
        <fullName evidence="1">Uncharacterized protein</fullName>
    </submittedName>
</protein>
<dbReference type="AlphaFoldDB" id="A0A5M6DNQ3"/>
<name>A0A5M6DNQ3_9BACT</name>
<gene>
    <name evidence="1" type="ORF">F0145_00500</name>
</gene>
<comment type="caution">
    <text evidence="1">The sequence shown here is derived from an EMBL/GenBank/DDBJ whole genome shotgun (WGS) entry which is preliminary data.</text>
</comment>
<dbReference type="RefSeq" id="WP_150086109.1">
    <property type="nucleotide sequence ID" value="NZ_VWSF01000001.1"/>
</dbReference>
<dbReference type="EMBL" id="VWSF01000001">
    <property type="protein sequence ID" value="KAA5549114.1"/>
    <property type="molecule type" value="Genomic_DNA"/>
</dbReference>
<proteinExistence type="predicted"/>
<sequence>MEVSKLTLGHTFYGDTGELSGLVHDYLLTKNDTCFFVVELKIYGKNKVREFSSLQTALKYSRYHNVVYRFIEYTDLDERRRILVIHNVYFSNKNIGYQNFYGIGGDWKLFVNDMDDIVVQHIQFPKTNITVRFREFPRGSEFYLHLGCLIYVLTNYKLDTEKEIKSTFQQIIDCVLK</sequence>
<accession>A0A5M6DNQ3</accession>